<organism evidence="1 2">
    <name type="scientific">Romanomermis culicivorax</name>
    <name type="common">Nematode worm</name>
    <dbReference type="NCBI Taxonomy" id="13658"/>
    <lineage>
        <taxon>Eukaryota</taxon>
        <taxon>Metazoa</taxon>
        <taxon>Ecdysozoa</taxon>
        <taxon>Nematoda</taxon>
        <taxon>Enoplea</taxon>
        <taxon>Dorylaimia</taxon>
        <taxon>Mermithida</taxon>
        <taxon>Mermithoidea</taxon>
        <taxon>Mermithidae</taxon>
        <taxon>Romanomermis</taxon>
    </lineage>
</organism>
<dbReference type="Proteomes" id="UP000887565">
    <property type="component" value="Unplaced"/>
</dbReference>
<dbReference type="WBParaSite" id="nRc.2.0.1.t14814-RA">
    <property type="protein sequence ID" value="nRc.2.0.1.t14814-RA"/>
    <property type="gene ID" value="nRc.2.0.1.g14814"/>
</dbReference>
<proteinExistence type="predicted"/>
<keyword evidence="1" id="KW-1185">Reference proteome</keyword>
<name>A0A915ILS0_ROMCU</name>
<reference evidence="2" key="1">
    <citation type="submission" date="2022-11" db="UniProtKB">
        <authorList>
            <consortium name="WormBaseParasite"/>
        </authorList>
    </citation>
    <scope>IDENTIFICATION</scope>
</reference>
<dbReference type="AlphaFoldDB" id="A0A915ILS0"/>
<sequence>MFLYGAKFRQNQELLFRNWKKSKIKTMSMTRSKND</sequence>
<accession>A0A915ILS0</accession>
<evidence type="ECO:0000313" key="1">
    <source>
        <dbReference type="Proteomes" id="UP000887565"/>
    </source>
</evidence>
<evidence type="ECO:0000313" key="2">
    <source>
        <dbReference type="WBParaSite" id="nRc.2.0.1.t14814-RA"/>
    </source>
</evidence>
<protein>
    <submittedName>
        <fullName evidence="2">Uncharacterized protein</fullName>
    </submittedName>
</protein>